<protein>
    <submittedName>
        <fullName evidence="6">ABC transporter substrate-binding protein</fullName>
    </submittedName>
</protein>
<keyword evidence="1" id="KW-0813">Transport</keyword>
<dbReference type="SUPFAM" id="SSF53822">
    <property type="entry name" value="Periplasmic binding protein-like I"/>
    <property type="match status" value="1"/>
</dbReference>
<feature type="domain" description="Leucine-binding protein" evidence="5">
    <location>
        <begin position="37"/>
        <end position="353"/>
    </location>
</feature>
<evidence type="ECO:0000256" key="3">
    <source>
        <dbReference type="ARBA" id="ARBA00022970"/>
    </source>
</evidence>
<dbReference type="EMBL" id="DRWN01000051">
    <property type="protein sequence ID" value="HHK68736.1"/>
    <property type="molecule type" value="Genomic_DNA"/>
</dbReference>
<dbReference type="GO" id="GO:0006865">
    <property type="term" value="P:amino acid transport"/>
    <property type="evidence" value="ECO:0007669"/>
    <property type="project" value="UniProtKB-KW"/>
</dbReference>
<name>A0A7C5LEL7_CALS0</name>
<sequence length="408" mass="44501">MKRSQLVIVLGIVVVVAAIAVALLLPMLTTPRLGVQTVKIGALEPLTGPFATWGKKHLAGAQMAVNEINSKGGVLGARVELVIYDDKNDAKEAIAAFQRMVEVDKVVAVMGTVSSGIGAALAPEANKAGVTLLLHMSGSHTILTLSNRFVFRTCLPAAPMNAQPIAEFIKQQGLKSVASIIASYEWGFAIKDSSDRLIKTISGITYQLEEAPVGERDFTAYLRKIQPINPDILISLGHPPGGPTIVKQALELGIKPKHFVGSWTPVDNWLTVLGEDNLINAGLLEFSCINFDAPEYKQTAEKFYSENKLFFDIHAATGYLNVYLIANAIEKTRSVDPVAIADQIRTGRFEHPILAWPLTYTEWGEFKEARIILYTFARGDPGAINPGAKWVPRVVFKSSPLEPYRPEK</sequence>
<feature type="transmembrane region" description="Helical" evidence="4">
    <location>
        <begin position="7"/>
        <end position="28"/>
    </location>
</feature>
<dbReference type="PRINTS" id="PR00337">
    <property type="entry name" value="LEUILEVALBP"/>
</dbReference>
<dbReference type="PANTHER" id="PTHR30483">
    <property type="entry name" value="LEUCINE-SPECIFIC-BINDING PROTEIN"/>
    <property type="match status" value="1"/>
</dbReference>
<organism evidence="6">
    <name type="scientific">Caldiarchaeum subterraneum</name>
    <dbReference type="NCBI Taxonomy" id="311458"/>
    <lineage>
        <taxon>Archaea</taxon>
        <taxon>Nitrososphaerota</taxon>
        <taxon>Candidatus Caldarchaeales</taxon>
        <taxon>Candidatus Caldarchaeaceae</taxon>
        <taxon>Candidatus Caldarchaeum</taxon>
    </lineage>
</organism>
<evidence type="ECO:0000256" key="2">
    <source>
        <dbReference type="ARBA" id="ARBA00022729"/>
    </source>
</evidence>
<dbReference type="PANTHER" id="PTHR30483:SF6">
    <property type="entry name" value="PERIPLASMIC BINDING PROTEIN OF ABC TRANSPORTER FOR NATURAL AMINO ACIDS"/>
    <property type="match status" value="1"/>
</dbReference>
<evidence type="ECO:0000259" key="5">
    <source>
        <dbReference type="Pfam" id="PF13458"/>
    </source>
</evidence>
<dbReference type="InterPro" id="IPR028081">
    <property type="entry name" value="Leu-bd"/>
</dbReference>
<gene>
    <name evidence="6" type="ORF">ENM11_06255</name>
</gene>
<keyword evidence="4" id="KW-1133">Transmembrane helix</keyword>
<dbReference type="InterPro" id="IPR051010">
    <property type="entry name" value="BCAA_transport"/>
</dbReference>
<keyword evidence="4" id="KW-0812">Transmembrane</keyword>
<dbReference type="AlphaFoldDB" id="A0A7C5LEL7"/>
<proteinExistence type="predicted"/>
<dbReference type="InterPro" id="IPR000709">
    <property type="entry name" value="Leu_Ile_Val-bd"/>
</dbReference>
<evidence type="ECO:0000256" key="4">
    <source>
        <dbReference type="SAM" id="Phobius"/>
    </source>
</evidence>
<reference evidence="6" key="1">
    <citation type="journal article" date="2020" name="mSystems">
        <title>Genome- and Community-Level Interaction Insights into Carbon Utilization and Element Cycling Functions of Hydrothermarchaeota in Hydrothermal Sediment.</title>
        <authorList>
            <person name="Zhou Z."/>
            <person name="Liu Y."/>
            <person name="Xu W."/>
            <person name="Pan J."/>
            <person name="Luo Z.H."/>
            <person name="Li M."/>
        </authorList>
    </citation>
    <scope>NUCLEOTIDE SEQUENCE [LARGE SCALE GENOMIC DNA]</scope>
    <source>
        <strain evidence="6">SpSt-1056</strain>
    </source>
</reference>
<keyword evidence="3" id="KW-0029">Amino-acid transport</keyword>
<evidence type="ECO:0000256" key="1">
    <source>
        <dbReference type="ARBA" id="ARBA00022448"/>
    </source>
</evidence>
<keyword evidence="2" id="KW-0732">Signal</keyword>
<accession>A0A7C5LEL7</accession>
<keyword evidence="4" id="KW-0472">Membrane</keyword>
<dbReference type="Pfam" id="PF13458">
    <property type="entry name" value="Peripla_BP_6"/>
    <property type="match status" value="1"/>
</dbReference>
<dbReference type="InterPro" id="IPR028082">
    <property type="entry name" value="Peripla_BP_I"/>
</dbReference>
<dbReference type="Gene3D" id="3.40.50.2300">
    <property type="match status" value="2"/>
</dbReference>
<evidence type="ECO:0000313" key="6">
    <source>
        <dbReference type="EMBL" id="HHK68736.1"/>
    </source>
</evidence>
<comment type="caution">
    <text evidence="6">The sequence shown here is derived from an EMBL/GenBank/DDBJ whole genome shotgun (WGS) entry which is preliminary data.</text>
</comment>